<evidence type="ECO:0000256" key="6">
    <source>
        <dbReference type="ARBA" id="ARBA00023146"/>
    </source>
</evidence>
<dbReference type="PRINTS" id="PR00986">
    <property type="entry name" value="TRNASYNTHVAL"/>
</dbReference>
<keyword evidence="3 8" id="KW-0547">Nucleotide-binding</keyword>
<dbReference type="InterPro" id="IPR033705">
    <property type="entry name" value="Anticodon_Ia_Val"/>
</dbReference>
<name>A0A2V3DQ96_9MICC</name>
<dbReference type="InterPro" id="IPR002300">
    <property type="entry name" value="aa-tRNA-synth_Ia"/>
</dbReference>
<dbReference type="InterPro" id="IPR009008">
    <property type="entry name" value="Val/Leu/Ile-tRNA-synth_edit"/>
</dbReference>
<keyword evidence="5 8" id="KW-0648">Protein biosynthesis</keyword>
<evidence type="ECO:0000256" key="3">
    <source>
        <dbReference type="ARBA" id="ARBA00022741"/>
    </source>
</evidence>
<dbReference type="GO" id="GO:0005829">
    <property type="term" value="C:cytosol"/>
    <property type="evidence" value="ECO:0007669"/>
    <property type="project" value="TreeGrafter"/>
</dbReference>
<dbReference type="GO" id="GO:0006438">
    <property type="term" value="P:valyl-tRNA aminoacylation"/>
    <property type="evidence" value="ECO:0007669"/>
    <property type="project" value="UniProtKB-UniRule"/>
</dbReference>
<dbReference type="SUPFAM" id="SSF50677">
    <property type="entry name" value="ValRS/IleRS/LeuRS editing domain"/>
    <property type="match status" value="1"/>
</dbReference>
<comment type="domain">
    <text evidence="8">ValRS has two distinct active sites: one for aminoacylation and one for editing. The misactivated threonine is translocated from the active site to the editing site.</text>
</comment>
<dbReference type="NCBIfam" id="NF009687">
    <property type="entry name" value="PRK13208.1"/>
    <property type="match status" value="1"/>
</dbReference>
<reference evidence="11 12" key="1">
    <citation type="submission" date="2018-05" db="EMBL/GenBank/DDBJ databases">
        <title>Genetic diversity of glacier-inhabiting Cryobacterium bacteria in China and description of Cryobacterium mengkeensis sp. nov. and Arthrobacter glacialis sp. nov.</title>
        <authorList>
            <person name="Liu Q."/>
            <person name="Xin Y.-H."/>
        </authorList>
    </citation>
    <scope>NUCLEOTIDE SEQUENCE [LARGE SCALE GENOMIC DNA]</scope>
    <source>
        <strain evidence="11 12">GP3</strain>
    </source>
</reference>
<feature type="short sequence motif" description="'KMSKS' region" evidence="8">
    <location>
        <begin position="594"/>
        <end position="598"/>
    </location>
</feature>
<dbReference type="AlphaFoldDB" id="A0A2V3DQ96"/>
<dbReference type="Gene3D" id="1.10.730.10">
    <property type="entry name" value="Isoleucyl-tRNA Synthetase, Domain 1"/>
    <property type="match status" value="1"/>
</dbReference>
<organism evidence="11 12">
    <name type="scientific">Arthrobacter psychrochitiniphilus</name>
    <dbReference type="NCBI Taxonomy" id="291045"/>
    <lineage>
        <taxon>Bacteria</taxon>
        <taxon>Bacillati</taxon>
        <taxon>Actinomycetota</taxon>
        <taxon>Actinomycetes</taxon>
        <taxon>Micrococcales</taxon>
        <taxon>Micrococcaceae</taxon>
        <taxon>Arthrobacter</taxon>
    </lineage>
</organism>
<dbReference type="PANTHER" id="PTHR11946">
    <property type="entry name" value="VALYL-TRNA SYNTHETASES"/>
    <property type="match status" value="1"/>
</dbReference>
<comment type="catalytic activity">
    <reaction evidence="7 8">
        <text>tRNA(Val) + L-valine + ATP = L-valyl-tRNA(Val) + AMP + diphosphate</text>
        <dbReference type="Rhea" id="RHEA:10704"/>
        <dbReference type="Rhea" id="RHEA-COMP:9672"/>
        <dbReference type="Rhea" id="RHEA-COMP:9708"/>
        <dbReference type="ChEBI" id="CHEBI:30616"/>
        <dbReference type="ChEBI" id="CHEBI:33019"/>
        <dbReference type="ChEBI" id="CHEBI:57762"/>
        <dbReference type="ChEBI" id="CHEBI:78442"/>
        <dbReference type="ChEBI" id="CHEBI:78537"/>
        <dbReference type="ChEBI" id="CHEBI:456215"/>
        <dbReference type="EC" id="6.1.1.9"/>
    </reaction>
</comment>
<dbReference type="InterPro" id="IPR001412">
    <property type="entry name" value="aa-tRNA-synth_I_CS"/>
</dbReference>
<dbReference type="EC" id="6.1.1.9" evidence="8"/>
<evidence type="ECO:0000256" key="7">
    <source>
        <dbReference type="ARBA" id="ARBA00047552"/>
    </source>
</evidence>
<keyword evidence="1 8" id="KW-0963">Cytoplasm</keyword>
<comment type="similarity">
    <text evidence="8">Belongs to the class-I aminoacyl-tRNA synthetase family. ValS type 2 subfamily.</text>
</comment>
<dbReference type="PANTHER" id="PTHR11946:SF93">
    <property type="entry name" value="VALINE--TRNA LIGASE, CHLOROPLASTIC_MITOCHONDRIAL 2"/>
    <property type="match status" value="1"/>
</dbReference>
<evidence type="ECO:0000256" key="1">
    <source>
        <dbReference type="ARBA" id="ARBA00022490"/>
    </source>
</evidence>
<dbReference type="CDD" id="cd07962">
    <property type="entry name" value="Anticodon_Ia_Val"/>
    <property type="match status" value="1"/>
</dbReference>
<dbReference type="Pfam" id="PF00133">
    <property type="entry name" value="tRNA-synt_1"/>
    <property type="match status" value="1"/>
</dbReference>
<feature type="binding site" evidence="8">
    <location>
        <position position="597"/>
    </location>
    <ligand>
        <name>ATP</name>
        <dbReference type="ChEBI" id="CHEBI:30616"/>
    </ligand>
</feature>
<comment type="function">
    <text evidence="8">Catalyzes the attachment of valine to tRNA(Val). As ValRS can inadvertently accommodate and process structurally similar amino acids such as threonine, to avoid such errors, it has a 'posttransfer' editing activity that hydrolyzes mischarged Thr-tRNA(Val) in a tRNA-dependent manner.</text>
</comment>
<dbReference type="SUPFAM" id="SSF52374">
    <property type="entry name" value="Nucleotidylyl transferase"/>
    <property type="match status" value="1"/>
</dbReference>
<dbReference type="Gene3D" id="3.40.50.620">
    <property type="entry name" value="HUPs"/>
    <property type="match status" value="2"/>
</dbReference>
<feature type="short sequence motif" description="'HIGH' region" evidence="8">
    <location>
        <begin position="60"/>
        <end position="70"/>
    </location>
</feature>
<gene>
    <name evidence="8 11" type="primary">valS</name>
    <name evidence="11" type="ORF">CVS29_10735</name>
</gene>
<evidence type="ECO:0000259" key="10">
    <source>
        <dbReference type="Pfam" id="PF08264"/>
    </source>
</evidence>
<sequence>MAEIIPGTDTPAPTSSNVPDKPVLEGLEESLTKRWLEEGTYKFNRETTREQVYSIDTPPPTASGSLHVGHMFSYTQTDVLARFQRMRGKNVFYPMGWDDNGLPTERRVQNYYGVRCDPKITYDADYRPPAQPAKNQRDFDVISRKNFIELCEELAVEDEKVFEHLFQTLGLSVDWELTYRTIDDHSRAVSQRGFLENLSAGDAYMAEAPTLWDVTFRTAVAQAELEDREMPGAYYRYPFFAEDGTKIYIETTRPELLAACSALVANPDDERYKPLFGKKVTSPLFGVEVEVRPHALAKADKGSGIAMVCTFGDLTDVIWWRELQLPTRAIVGRDGRILGDTPDWITSEQGRENYAKIAGKTVFSAKEGVVEMLSGAELLDGEIKKIMHPVNFFEKGDKPLEIVSSRQWYIRNGGRDDDRREKLINRGKDIEFHPAFMRSRYDNWISGLNGDWLVSRQRFFGVPVPVWYPLDADGNPDYDHPILPTTAMLPVDPAADAAPGYTEEQRNVAGGFVGDADVLDTWATSSLTPQIVGGWGVDETLFSNVYPFDLRPQGHDIIRTWLFSSAVRADALQGSAPWKHAAISGWILDPDRKKMSKSKGNVVVPTDVLNDFGADAVRYWAASAKLGADTAYEIAQMKIGRRLAIKLLNASKFVLNLGATEANVLSADSAVLSNPLDRGLLAQLSEVVTAATAAFEKYDYARALQLTESFFWHFTDDYVELVKDRAYGASGEEGQASVLAALGTTLDSLLRLFAPFLPFATEEVWSWWRTESVHRAPWPTAVGVDDGDTTLLATVGDALSGIRKAKSEAKVKQRTQVLSATVTAGEVEAAQLGAGLSDLKAAANAVEITVSVGEGQITVSNVVLEPVQEPAQA</sequence>
<protein>
    <recommendedName>
        <fullName evidence="8">Valine--tRNA ligase</fullName>
        <ecNumber evidence="8">6.1.1.9</ecNumber>
    </recommendedName>
    <alternativeName>
        <fullName evidence="8">Valyl-tRNA synthetase</fullName>
        <shortName evidence="8">ValRS</shortName>
    </alternativeName>
</protein>
<dbReference type="PROSITE" id="PS00178">
    <property type="entry name" value="AA_TRNA_LIGASE_I"/>
    <property type="match status" value="1"/>
</dbReference>
<dbReference type="InterPro" id="IPR002303">
    <property type="entry name" value="Valyl-tRNA_ligase"/>
</dbReference>
<feature type="domain" description="Methionyl/Valyl/Leucyl/Isoleucyl-tRNA synthetase anticodon-binding" evidence="10">
    <location>
        <begin position="677"/>
        <end position="816"/>
    </location>
</feature>
<dbReference type="Pfam" id="PF08264">
    <property type="entry name" value="Anticodon_1"/>
    <property type="match status" value="1"/>
</dbReference>
<evidence type="ECO:0000256" key="8">
    <source>
        <dbReference type="HAMAP-Rule" id="MF_02005"/>
    </source>
</evidence>
<dbReference type="InterPro" id="IPR013155">
    <property type="entry name" value="M/V/L/I-tRNA-synth_anticd-bd"/>
</dbReference>
<evidence type="ECO:0000259" key="9">
    <source>
        <dbReference type="Pfam" id="PF00133"/>
    </source>
</evidence>
<dbReference type="RefSeq" id="WP_110106329.1">
    <property type="nucleotide sequence ID" value="NZ_JACBZZ010000001.1"/>
</dbReference>
<dbReference type="EMBL" id="QHLZ01000006">
    <property type="protein sequence ID" value="PXA65153.1"/>
    <property type="molecule type" value="Genomic_DNA"/>
</dbReference>
<dbReference type="GO" id="GO:0005524">
    <property type="term" value="F:ATP binding"/>
    <property type="evidence" value="ECO:0007669"/>
    <property type="project" value="UniProtKB-UniRule"/>
</dbReference>
<dbReference type="GO" id="GO:0004832">
    <property type="term" value="F:valine-tRNA ligase activity"/>
    <property type="evidence" value="ECO:0007669"/>
    <property type="project" value="UniProtKB-UniRule"/>
</dbReference>
<evidence type="ECO:0000256" key="4">
    <source>
        <dbReference type="ARBA" id="ARBA00022840"/>
    </source>
</evidence>
<comment type="subcellular location">
    <subcellularLocation>
        <location evidence="8">Cytoplasm</location>
    </subcellularLocation>
</comment>
<proteinExistence type="inferred from homology"/>
<comment type="caution">
    <text evidence="11">The sequence shown here is derived from an EMBL/GenBank/DDBJ whole genome shotgun (WGS) entry which is preliminary data.</text>
</comment>
<dbReference type="OrthoDB" id="9810365at2"/>
<dbReference type="Proteomes" id="UP000246303">
    <property type="component" value="Unassembled WGS sequence"/>
</dbReference>
<evidence type="ECO:0000256" key="2">
    <source>
        <dbReference type="ARBA" id="ARBA00022598"/>
    </source>
</evidence>
<dbReference type="InterPro" id="IPR014729">
    <property type="entry name" value="Rossmann-like_a/b/a_fold"/>
</dbReference>
<keyword evidence="12" id="KW-1185">Reference proteome</keyword>
<dbReference type="InterPro" id="IPR022874">
    <property type="entry name" value="Valine-tRNA_ligase_type_2"/>
</dbReference>
<accession>A0A2V3DQ96</accession>
<evidence type="ECO:0000256" key="5">
    <source>
        <dbReference type="ARBA" id="ARBA00022917"/>
    </source>
</evidence>
<evidence type="ECO:0000313" key="11">
    <source>
        <dbReference type="EMBL" id="PXA65153.1"/>
    </source>
</evidence>
<dbReference type="InterPro" id="IPR048044">
    <property type="entry name" value="Valyl-tRNA_ligase_actino"/>
</dbReference>
<dbReference type="InterPro" id="IPR009080">
    <property type="entry name" value="tRNAsynth_Ia_anticodon-bd"/>
</dbReference>
<keyword evidence="4 8" id="KW-0067">ATP-binding</keyword>
<dbReference type="HAMAP" id="MF_02005">
    <property type="entry name" value="Val_tRNA_synth_type2"/>
    <property type="match status" value="1"/>
</dbReference>
<dbReference type="GO" id="GO:0002161">
    <property type="term" value="F:aminoacyl-tRNA deacylase activity"/>
    <property type="evidence" value="ECO:0007669"/>
    <property type="project" value="InterPro"/>
</dbReference>
<keyword evidence="2 8" id="KW-0436">Ligase</keyword>
<dbReference type="NCBIfam" id="NF000540">
    <property type="entry name" value="alt_ValS"/>
    <property type="match status" value="1"/>
</dbReference>
<evidence type="ECO:0000313" key="12">
    <source>
        <dbReference type="Proteomes" id="UP000246303"/>
    </source>
</evidence>
<dbReference type="Gene3D" id="3.90.740.10">
    <property type="entry name" value="Valyl/Leucyl/Isoleucyl-tRNA synthetase, editing domain"/>
    <property type="match status" value="1"/>
</dbReference>
<feature type="domain" description="Aminoacyl-tRNA synthetase class Ia" evidence="9">
    <location>
        <begin position="32"/>
        <end position="630"/>
    </location>
</feature>
<comment type="subunit">
    <text evidence="8">Monomer.</text>
</comment>
<dbReference type="SUPFAM" id="SSF47323">
    <property type="entry name" value="Anticodon-binding domain of a subclass of class I aminoacyl-tRNA synthetases"/>
    <property type="match status" value="1"/>
</dbReference>
<keyword evidence="6 8" id="KW-0030">Aminoacyl-tRNA synthetase</keyword>